<dbReference type="GO" id="GO:0004540">
    <property type="term" value="F:RNA nuclease activity"/>
    <property type="evidence" value="ECO:0007669"/>
    <property type="project" value="TreeGrafter"/>
</dbReference>
<dbReference type="PANTHER" id="PTHR42740">
    <property type="entry name" value="RIBONUCLEASE VAPC3"/>
    <property type="match status" value="1"/>
</dbReference>
<dbReference type="GO" id="GO:0016787">
    <property type="term" value="F:hydrolase activity"/>
    <property type="evidence" value="ECO:0007669"/>
    <property type="project" value="UniProtKB-KW"/>
</dbReference>
<dbReference type="PANTHER" id="PTHR42740:SF1">
    <property type="entry name" value="RIBONUCLEASE VAPC3"/>
    <property type="match status" value="1"/>
</dbReference>
<keyword evidence="4" id="KW-0378">Hydrolase</keyword>
<protein>
    <submittedName>
        <fullName evidence="6">PIN domain-containing protein</fullName>
    </submittedName>
</protein>
<evidence type="ECO:0000256" key="5">
    <source>
        <dbReference type="ARBA" id="ARBA00022842"/>
    </source>
</evidence>
<gene>
    <name evidence="6" type="ORF">GII30_21575</name>
</gene>
<keyword evidence="2" id="KW-0540">Nuclease</keyword>
<evidence type="ECO:0000256" key="1">
    <source>
        <dbReference type="ARBA" id="ARBA00022649"/>
    </source>
</evidence>
<dbReference type="GO" id="GO:0046872">
    <property type="term" value="F:metal ion binding"/>
    <property type="evidence" value="ECO:0007669"/>
    <property type="project" value="UniProtKB-KW"/>
</dbReference>
<sequence length="135" mass="14761">MSVLVDTSVWSLAFRRDSPPTTPELDELRRLLVGGDVVITTGFVLQELLQGFVPRHAQEQILARFASVPVLVPSIEDHIGAASVRNTCRRAGVQLGTIDALLARLAIVNKHTLLTADRDFVHAAPHIGLRVWQPG</sequence>
<evidence type="ECO:0000256" key="4">
    <source>
        <dbReference type="ARBA" id="ARBA00022801"/>
    </source>
</evidence>
<keyword evidence="1" id="KW-1277">Toxin-antitoxin system</keyword>
<proteinExistence type="predicted"/>
<dbReference type="EMBL" id="CP045810">
    <property type="protein sequence ID" value="QHN41404.1"/>
    <property type="molecule type" value="Genomic_DNA"/>
</dbReference>
<dbReference type="Gene3D" id="3.40.50.1010">
    <property type="entry name" value="5'-nuclease"/>
    <property type="match status" value="1"/>
</dbReference>
<evidence type="ECO:0000313" key="6">
    <source>
        <dbReference type="EMBL" id="QHN41404.1"/>
    </source>
</evidence>
<reference evidence="6" key="1">
    <citation type="journal article" date="2021" name="Nat. Microbiol.">
        <title>Cocultivation of an ultrasmall environmental parasitic bacterium with lytic ability against bacteria associated with wastewater foams.</title>
        <authorList>
            <person name="Batinovic S."/>
            <person name="Rose J.J.A."/>
            <person name="Ratcliffe J."/>
            <person name="Seviour R.J."/>
            <person name="Petrovski S."/>
        </authorList>
    </citation>
    <scope>NUCLEOTIDE SEQUENCE</scope>
    <source>
        <strain evidence="6">CON44</strain>
    </source>
</reference>
<keyword evidence="3" id="KW-0479">Metal-binding</keyword>
<dbReference type="RefSeq" id="WP_005184400.1">
    <property type="nucleotide sequence ID" value="NZ_CP045804.1"/>
</dbReference>
<dbReference type="SUPFAM" id="SSF88723">
    <property type="entry name" value="PIN domain-like"/>
    <property type="match status" value="1"/>
</dbReference>
<dbReference type="InterPro" id="IPR029060">
    <property type="entry name" value="PIN-like_dom_sf"/>
</dbReference>
<accession>A0A857KPH8</accession>
<dbReference type="InterPro" id="IPR051749">
    <property type="entry name" value="PINc/VapC_TA_RNase"/>
</dbReference>
<dbReference type="InterPro" id="IPR002716">
    <property type="entry name" value="PIN_dom"/>
</dbReference>
<dbReference type="Pfam" id="PF01850">
    <property type="entry name" value="PIN"/>
    <property type="match status" value="1"/>
</dbReference>
<dbReference type="AlphaFoldDB" id="A0A857KPH8"/>
<evidence type="ECO:0000256" key="2">
    <source>
        <dbReference type="ARBA" id="ARBA00022722"/>
    </source>
</evidence>
<evidence type="ECO:0000256" key="3">
    <source>
        <dbReference type="ARBA" id="ARBA00022723"/>
    </source>
</evidence>
<name>A0A857KPH8_9ACTN</name>
<organism evidence="6">
    <name type="scientific">Gordonia amarae</name>
    <dbReference type="NCBI Taxonomy" id="36821"/>
    <lineage>
        <taxon>Bacteria</taxon>
        <taxon>Bacillati</taxon>
        <taxon>Actinomycetota</taxon>
        <taxon>Actinomycetes</taxon>
        <taxon>Mycobacteriales</taxon>
        <taxon>Gordoniaceae</taxon>
        <taxon>Gordonia</taxon>
    </lineage>
</organism>
<keyword evidence="5" id="KW-0460">Magnesium</keyword>